<proteinExistence type="predicted"/>
<feature type="transmembrane region" description="Helical" evidence="1">
    <location>
        <begin position="7"/>
        <end position="25"/>
    </location>
</feature>
<sequence length="60" mass="6298">MKFLSGWLGALAGIVVAGIVLGIMVLVTKTDAPSRPLYFVAALAAFVLFAFVGAKNTRRS</sequence>
<evidence type="ECO:0000313" key="2">
    <source>
        <dbReference type="EMBL" id="MBF9140867.1"/>
    </source>
</evidence>
<feature type="transmembrane region" description="Helical" evidence="1">
    <location>
        <begin position="37"/>
        <end position="54"/>
    </location>
</feature>
<dbReference type="EMBL" id="JADQDP010000001">
    <property type="protein sequence ID" value="MBF9140867.1"/>
    <property type="molecule type" value="Genomic_DNA"/>
</dbReference>
<keyword evidence="1" id="KW-0472">Membrane</keyword>
<dbReference type="AlphaFoldDB" id="A0A931BEL1"/>
<dbReference type="Proteomes" id="UP000645610">
    <property type="component" value="Unassembled WGS sequence"/>
</dbReference>
<keyword evidence="3" id="KW-1185">Reference proteome</keyword>
<reference evidence="2 3" key="1">
    <citation type="submission" date="2020-11" db="EMBL/GenBank/DDBJ databases">
        <authorList>
            <person name="Kim M.K."/>
        </authorList>
    </citation>
    <scope>NUCLEOTIDE SEQUENCE [LARGE SCALE GENOMIC DNA]</scope>
    <source>
        <strain evidence="2 3">BT439</strain>
    </source>
</reference>
<evidence type="ECO:0000256" key="1">
    <source>
        <dbReference type="SAM" id="Phobius"/>
    </source>
</evidence>
<keyword evidence="1" id="KW-0812">Transmembrane</keyword>
<accession>A0A931BEL1</accession>
<organism evidence="2 3">
    <name type="scientific">Hymenobacter properus</name>
    <dbReference type="NCBI Taxonomy" id="2791026"/>
    <lineage>
        <taxon>Bacteria</taxon>
        <taxon>Pseudomonadati</taxon>
        <taxon>Bacteroidota</taxon>
        <taxon>Cytophagia</taxon>
        <taxon>Cytophagales</taxon>
        <taxon>Hymenobacteraceae</taxon>
        <taxon>Hymenobacter</taxon>
    </lineage>
</organism>
<gene>
    <name evidence="2" type="ORF">I2I01_04430</name>
</gene>
<name>A0A931BEL1_9BACT</name>
<dbReference type="RefSeq" id="WP_196285203.1">
    <property type="nucleotide sequence ID" value="NZ_JADQDP010000001.1"/>
</dbReference>
<keyword evidence="1" id="KW-1133">Transmembrane helix</keyword>
<evidence type="ECO:0000313" key="3">
    <source>
        <dbReference type="Proteomes" id="UP000645610"/>
    </source>
</evidence>
<protein>
    <submittedName>
        <fullName evidence="2">Uncharacterized protein</fullName>
    </submittedName>
</protein>
<comment type="caution">
    <text evidence="2">The sequence shown here is derived from an EMBL/GenBank/DDBJ whole genome shotgun (WGS) entry which is preliminary data.</text>
</comment>